<dbReference type="EMBL" id="CM001220">
    <property type="protein sequence ID" value="AES88553.1"/>
    <property type="molecule type" value="Genomic_DNA"/>
</dbReference>
<name>G7JNC3_MEDTR</name>
<reference evidence="1 3" key="2">
    <citation type="journal article" date="2014" name="BMC Genomics">
        <title>An improved genome release (version Mt4.0) for the model legume Medicago truncatula.</title>
        <authorList>
            <person name="Tang H."/>
            <person name="Krishnakumar V."/>
            <person name="Bidwell S."/>
            <person name="Rosen B."/>
            <person name="Chan A."/>
            <person name="Zhou S."/>
            <person name="Gentzbittel L."/>
            <person name="Childs K.L."/>
            <person name="Yandell M."/>
            <person name="Gundlach H."/>
            <person name="Mayer K.F."/>
            <person name="Schwartz D.C."/>
            <person name="Town C.D."/>
        </authorList>
    </citation>
    <scope>GENOME REANNOTATION</scope>
    <source>
        <strain evidence="2 3">cv. Jemalong A17</strain>
    </source>
</reference>
<dbReference type="PaxDb" id="3880-AES88553"/>
<accession>G7JNC3</accession>
<dbReference type="EnsemblPlants" id="AES88553">
    <property type="protein sequence ID" value="AES88553"/>
    <property type="gene ID" value="MTR_4g058610"/>
</dbReference>
<organism evidence="1 3">
    <name type="scientific">Medicago truncatula</name>
    <name type="common">Barrel medic</name>
    <name type="synonym">Medicago tribuloides</name>
    <dbReference type="NCBI Taxonomy" id="3880"/>
    <lineage>
        <taxon>Eukaryota</taxon>
        <taxon>Viridiplantae</taxon>
        <taxon>Streptophyta</taxon>
        <taxon>Embryophyta</taxon>
        <taxon>Tracheophyta</taxon>
        <taxon>Spermatophyta</taxon>
        <taxon>Magnoliopsida</taxon>
        <taxon>eudicotyledons</taxon>
        <taxon>Gunneridae</taxon>
        <taxon>Pentapetalae</taxon>
        <taxon>rosids</taxon>
        <taxon>fabids</taxon>
        <taxon>Fabales</taxon>
        <taxon>Fabaceae</taxon>
        <taxon>Papilionoideae</taxon>
        <taxon>50 kb inversion clade</taxon>
        <taxon>NPAAA clade</taxon>
        <taxon>Hologalegina</taxon>
        <taxon>IRL clade</taxon>
        <taxon>Trifolieae</taxon>
        <taxon>Medicago</taxon>
    </lineage>
</organism>
<dbReference type="AlphaFoldDB" id="G7JNC3"/>
<protein>
    <submittedName>
        <fullName evidence="1 2">Uncharacterized protein</fullName>
    </submittedName>
</protein>
<dbReference type="Proteomes" id="UP000002051">
    <property type="component" value="Chromosome 4"/>
</dbReference>
<gene>
    <name evidence="1" type="ordered locus">MTR_4g058610</name>
</gene>
<evidence type="ECO:0000313" key="3">
    <source>
        <dbReference type="Proteomes" id="UP000002051"/>
    </source>
</evidence>
<evidence type="ECO:0000313" key="2">
    <source>
        <dbReference type="EnsemblPlants" id="AES88553"/>
    </source>
</evidence>
<dbReference type="HOGENOM" id="CLU_191739_0_0_1"/>
<keyword evidence="3" id="KW-1185">Reference proteome</keyword>
<reference evidence="1 3" key="1">
    <citation type="journal article" date="2011" name="Nature">
        <title>The Medicago genome provides insight into the evolution of rhizobial symbioses.</title>
        <authorList>
            <person name="Young N.D."/>
            <person name="Debelle F."/>
            <person name="Oldroyd G.E."/>
            <person name="Geurts R."/>
            <person name="Cannon S.B."/>
            <person name="Udvardi M.K."/>
            <person name="Benedito V.A."/>
            <person name="Mayer K.F."/>
            <person name="Gouzy J."/>
            <person name="Schoof H."/>
            <person name="Van de Peer Y."/>
            <person name="Proost S."/>
            <person name="Cook D.R."/>
            <person name="Meyers B.C."/>
            <person name="Spannagl M."/>
            <person name="Cheung F."/>
            <person name="De Mita S."/>
            <person name="Krishnakumar V."/>
            <person name="Gundlach H."/>
            <person name="Zhou S."/>
            <person name="Mudge J."/>
            <person name="Bharti A.K."/>
            <person name="Murray J.D."/>
            <person name="Naoumkina M.A."/>
            <person name="Rosen B."/>
            <person name="Silverstein K.A."/>
            <person name="Tang H."/>
            <person name="Rombauts S."/>
            <person name="Zhao P.X."/>
            <person name="Zhou P."/>
            <person name="Barbe V."/>
            <person name="Bardou P."/>
            <person name="Bechner M."/>
            <person name="Bellec A."/>
            <person name="Berger A."/>
            <person name="Berges H."/>
            <person name="Bidwell S."/>
            <person name="Bisseling T."/>
            <person name="Choisne N."/>
            <person name="Couloux A."/>
            <person name="Denny R."/>
            <person name="Deshpande S."/>
            <person name="Dai X."/>
            <person name="Doyle J.J."/>
            <person name="Dudez A.M."/>
            <person name="Farmer A.D."/>
            <person name="Fouteau S."/>
            <person name="Franken C."/>
            <person name="Gibelin C."/>
            <person name="Gish J."/>
            <person name="Goldstein S."/>
            <person name="Gonzalez A.J."/>
            <person name="Green P.J."/>
            <person name="Hallab A."/>
            <person name="Hartog M."/>
            <person name="Hua A."/>
            <person name="Humphray S.J."/>
            <person name="Jeong D.H."/>
            <person name="Jing Y."/>
            <person name="Jocker A."/>
            <person name="Kenton S.M."/>
            <person name="Kim D.J."/>
            <person name="Klee K."/>
            <person name="Lai H."/>
            <person name="Lang C."/>
            <person name="Lin S."/>
            <person name="Macmil S.L."/>
            <person name="Magdelenat G."/>
            <person name="Matthews L."/>
            <person name="McCorrison J."/>
            <person name="Monaghan E.L."/>
            <person name="Mun J.H."/>
            <person name="Najar F.Z."/>
            <person name="Nicholson C."/>
            <person name="Noirot C."/>
            <person name="O'Bleness M."/>
            <person name="Paule C.R."/>
            <person name="Poulain J."/>
            <person name="Prion F."/>
            <person name="Qin B."/>
            <person name="Qu C."/>
            <person name="Retzel E.F."/>
            <person name="Riddle C."/>
            <person name="Sallet E."/>
            <person name="Samain S."/>
            <person name="Samson N."/>
            <person name="Sanders I."/>
            <person name="Saurat O."/>
            <person name="Scarpelli C."/>
            <person name="Schiex T."/>
            <person name="Segurens B."/>
            <person name="Severin A.J."/>
            <person name="Sherrier D.J."/>
            <person name="Shi R."/>
            <person name="Sims S."/>
            <person name="Singer S.R."/>
            <person name="Sinharoy S."/>
            <person name="Sterck L."/>
            <person name="Viollet A."/>
            <person name="Wang B.B."/>
            <person name="Wang K."/>
            <person name="Wang M."/>
            <person name="Wang X."/>
            <person name="Warfsmann J."/>
            <person name="Weissenbach J."/>
            <person name="White D.D."/>
            <person name="White J.D."/>
            <person name="Wiley G.B."/>
            <person name="Wincker P."/>
            <person name="Xing Y."/>
            <person name="Yang L."/>
            <person name="Yao Z."/>
            <person name="Ying F."/>
            <person name="Zhai J."/>
            <person name="Zhou L."/>
            <person name="Zuber A."/>
            <person name="Denarie J."/>
            <person name="Dixon R.A."/>
            <person name="May G.D."/>
            <person name="Schwartz D.C."/>
            <person name="Rogers J."/>
            <person name="Quetier F."/>
            <person name="Town C.D."/>
            <person name="Roe B.A."/>
        </authorList>
    </citation>
    <scope>NUCLEOTIDE SEQUENCE [LARGE SCALE GENOMIC DNA]</scope>
    <source>
        <strain evidence="1">A17</strain>
        <strain evidence="2 3">cv. Jemalong A17</strain>
    </source>
</reference>
<reference evidence="2" key="3">
    <citation type="submission" date="2015-04" db="UniProtKB">
        <authorList>
            <consortium name="EnsemblPlants"/>
        </authorList>
    </citation>
    <scope>IDENTIFICATION</scope>
    <source>
        <strain evidence="2">cv. Jemalong A17</strain>
    </source>
</reference>
<evidence type="ECO:0000313" key="1">
    <source>
        <dbReference type="EMBL" id="AES88553.1"/>
    </source>
</evidence>
<proteinExistence type="predicted"/>
<sequence>MCSKWDIEKFTGSNYFELWKVNMQALLTQRKCVEALKGEVAMLANLTQTGNLWLIDNI</sequence>